<dbReference type="GO" id="GO:0070042">
    <property type="term" value="F:rRNA (uridine-N3-)-methyltransferase activity"/>
    <property type="evidence" value="ECO:0007669"/>
    <property type="project" value="TreeGrafter"/>
</dbReference>
<dbReference type="NCBIfam" id="NF008702">
    <property type="entry name" value="PRK11713.6-1"/>
    <property type="match status" value="1"/>
</dbReference>
<dbReference type="GO" id="GO:0070475">
    <property type="term" value="P:rRNA base methylation"/>
    <property type="evidence" value="ECO:0007669"/>
    <property type="project" value="TreeGrafter"/>
</dbReference>
<dbReference type="NCBIfam" id="TIGR00046">
    <property type="entry name" value="RsmE family RNA methyltransferase"/>
    <property type="match status" value="1"/>
</dbReference>
<comment type="subcellular location">
    <subcellularLocation>
        <location evidence="1">Cytoplasm</location>
    </subcellularLocation>
</comment>
<dbReference type="InterPro" id="IPR046886">
    <property type="entry name" value="RsmE_MTase_dom"/>
</dbReference>
<evidence type="ECO:0000256" key="10">
    <source>
        <dbReference type="ARBA" id="ARBA00047944"/>
    </source>
</evidence>
<name>A0A3B0VAE7_9ZZZZ</name>
<reference evidence="13" key="1">
    <citation type="submission" date="2018-06" db="EMBL/GenBank/DDBJ databases">
        <authorList>
            <person name="Zhirakovskaya E."/>
        </authorList>
    </citation>
    <scope>NUCLEOTIDE SEQUENCE</scope>
</reference>
<keyword evidence="6 13" id="KW-0489">Methyltransferase</keyword>
<dbReference type="PANTHER" id="PTHR30027">
    <property type="entry name" value="RIBOSOMAL RNA SMALL SUBUNIT METHYLTRANSFERASE E"/>
    <property type="match status" value="1"/>
</dbReference>
<evidence type="ECO:0000256" key="9">
    <source>
        <dbReference type="ARBA" id="ARBA00025699"/>
    </source>
</evidence>
<evidence type="ECO:0000313" key="13">
    <source>
        <dbReference type="EMBL" id="VAW28976.1"/>
    </source>
</evidence>
<dbReference type="AlphaFoldDB" id="A0A3B0VAE7"/>
<dbReference type="EMBL" id="UOES01000489">
    <property type="protein sequence ID" value="VAW28976.1"/>
    <property type="molecule type" value="Genomic_DNA"/>
</dbReference>
<evidence type="ECO:0000256" key="6">
    <source>
        <dbReference type="ARBA" id="ARBA00022603"/>
    </source>
</evidence>
<evidence type="ECO:0000256" key="1">
    <source>
        <dbReference type="ARBA" id="ARBA00004496"/>
    </source>
</evidence>
<sequence length="233" mass="26569">MQLFYQPDIMKGSHFLTEEESKHCIKVLRHSVGDTLDVVDGSGAKFKVRITEAHAKKTLFDVISHQRKEELPYYIHIGIAPTKQIERTEWFLEKAIEIGVDEISFFFGRHSERKNINLERMQKKAVSAMKQSLKYQLPIIKLYQDLPSLISHVPEKQSKYIGYVDFDNPLQLKEAAQAKENSIVLIGPEGDFNEEELKLALSKGFKKVGLGQSRLRTETAGLVACHTLNLINS</sequence>
<feature type="domain" description="Ribosomal RNA small subunit methyltransferase E methyltransferase" evidence="11">
    <location>
        <begin position="70"/>
        <end position="228"/>
    </location>
</feature>
<dbReference type="InterPro" id="IPR029026">
    <property type="entry name" value="tRNA_m1G_MTases_N"/>
</dbReference>
<evidence type="ECO:0000256" key="2">
    <source>
        <dbReference type="ARBA" id="ARBA00005528"/>
    </source>
</evidence>
<accession>A0A3B0VAE7</accession>
<dbReference type="Gene3D" id="2.40.240.20">
    <property type="entry name" value="Hypothetical PUA domain-like, domain 1"/>
    <property type="match status" value="1"/>
</dbReference>
<evidence type="ECO:0000256" key="5">
    <source>
        <dbReference type="ARBA" id="ARBA00022552"/>
    </source>
</evidence>
<comment type="similarity">
    <text evidence="2">Belongs to the RNA methyltransferase RsmE family.</text>
</comment>
<dbReference type="InterPro" id="IPR046887">
    <property type="entry name" value="RsmE_PUA-like"/>
</dbReference>
<dbReference type="PIRSF" id="PIRSF015601">
    <property type="entry name" value="MTase_slr0722"/>
    <property type="match status" value="1"/>
</dbReference>
<dbReference type="Gene3D" id="3.40.1280.10">
    <property type="match status" value="1"/>
</dbReference>
<dbReference type="SUPFAM" id="SSF75217">
    <property type="entry name" value="alpha/beta knot"/>
    <property type="match status" value="1"/>
</dbReference>
<feature type="domain" description="Ribosomal RNA small subunit methyltransferase E PUA-like" evidence="12">
    <location>
        <begin position="16"/>
        <end position="58"/>
    </location>
</feature>
<dbReference type="Pfam" id="PF20260">
    <property type="entry name" value="PUA_4"/>
    <property type="match status" value="1"/>
</dbReference>
<keyword evidence="8" id="KW-0949">S-adenosyl-L-methionine</keyword>
<comment type="catalytic activity">
    <reaction evidence="10">
        <text>uridine(1498) in 16S rRNA + S-adenosyl-L-methionine = N(3)-methyluridine(1498) in 16S rRNA + S-adenosyl-L-homocysteine + H(+)</text>
        <dbReference type="Rhea" id="RHEA:42920"/>
        <dbReference type="Rhea" id="RHEA-COMP:10283"/>
        <dbReference type="Rhea" id="RHEA-COMP:10284"/>
        <dbReference type="ChEBI" id="CHEBI:15378"/>
        <dbReference type="ChEBI" id="CHEBI:57856"/>
        <dbReference type="ChEBI" id="CHEBI:59789"/>
        <dbReference type="ChEBI" id="CHEBI:65315"/>
        <dbReference type="ChEBI" id="CHEBI:74502"/>
        <dbReference type="EC" id="2.1.1.193"/>
    </reaction>
</comment>
<dbReference type="PANTHER" id="PTHR30027:SF3">
    <property type="entry name" value="16S RRNA (URACIL(1498)-N(3))-METHYLTRANSFERASE"/>
    <property type="match status" value="1"/>
</dbReference>
<evidence type="ECO:0000256" key="3">
    <source>
        <dbReference type="ARBA" id="ARBA00012328"/>
    </source>
</evidence>
<dbReference type="GO" id="GO:0005737">
    <property type="term" value="C:cytoplasm"/>
    <property type="evidence" value="ECO:0007669"/>
    <property type="project" value="UniProtKB-SubCell"/>
</dbReference>
<dbReference type="InterPro" id="IPR029028">
    <property type="entry name" value="Alpha/beta_knot_MTases"/>
</dbReference>
<evidence type="ECO:0000259" key="11">
    <source>
        <dbReference type="Pfam" id="PF04452"/>
    </source>
</evidence>
<dbReference type="InterPro" id="IPR006700">
    <property type="entry name" value="RsmE"/>
</dbReference>
<evidence type="ECO:0000256" key="7">
    <source>
        <dbReference type="ARBA" id="ARBA00022679"/>
    </source>
</evidence>
<keyword evidence="7 13" id="KW-0808">Transferase</keyword>
<evidence type="ECO:0000259" key="12">
    <source>
        <dbReference type="Pfam" id="PF20260"/>
    </source>
</evidence>
<protein>
    <recommendedName>
        <fullName evidence="3">16S rRNA (uracil(1498)-N(3))-methyltransferase</fullName>
        <ecNumber evidence="3">2.1.1.193</ecNumber>
    </recommendedName>
</protein>
<dbReference type="EC" id="2.1.1.193" evidence="3"/>
<keyword evidence="4" id="KW-0963">Cytoplasm</keyword>
<evidence type="ECO:0000256" key="4">
    <source>
        <dbReference type="ARBA" id="ARBA00022490"/>
    </source>
</evidence>
<keyword evidence="5" id="KW-0698">rRNA processing</keyword>
<organism evidence="13">
    <name type="scientific">hydrothermal vent metagenome</name>
    <dbReference type="NCBI Taxonomy" id="652676"/>
    <lineage>
        <taxon>unclassified sequences</taxon>
        <taxon>metagenomes</taxon>
        <taxon>ecological metagenomes</taxon>
    </lineage>
</organism>
<dbReference type="InterPro" id="IPR015947">
    <property type="entry name" value="PUA-like_sf"/>
</dbReference>
<proteinExistence type="inferred from homology"/>
<gene>
    <name evidence="13" type="ORF">MNBD_BACTEROID06-1211</name>
</gene>
<dbReference type="SUPFAM" id="SSF88697">
    <property type="entry name" value="PUA domain-like"/>
    <property type="match status" value="1"/>
</dbReference>
<evidence type="ECO:0000256" key="8">
    <source>
        <dbReference type="ARBA" id="ARBA00022691"/>
    </source>
</evidence>
<dbReference type="CDD" id="cd18084">
    <property type="entry name" value="RsmE-like"/>
    <property type="match status" value="1"/>
</dbReference>
<dbReference type="Pfam" id="PF04452">
    <property type="entry name" value="Methyltrans_RNA"/>
    <property type="match status" value="1"/>
</dbReference>
<comment type="function">
    <text evidence="9">Specifically methylates the N3 position of the uracil ring of uridine 1498 (m3U1498) in 16S rRNA. Acts on the fully assembled 30S ribosomal subunit.</text>
</comment>